<name>A0ABP0DGC5_9PEZI</name>
<keyword evidence="3" id="KW-1185">Reference proteome</keyword>
<accession>A0ABP0DGC5</accession>
<sequence>MSVATEKSAHEVKDKEAPDAGSAAKNMAKTINFYQGDGKPSRARMSDRTGPPSIREVVVDDVQEVFASPRVGFRLLGEAQRFGHSLGNEIRLAVLERSSRWWRSLLQWVID</sequence>
<comment type="caution">
    <text evidence="2">The sequence shown here is derived from an EMBL/GenBank/DDBJ whole genome shotgun (WGS) entry which is preliminary data.</text>
</comment>
<organism evidence="2 3">
    <name type="scientific">Sporothrix epigloea</name>
    <dbReference type="NCBI Taxonomy" id="1892477"/>
    <lineage>
        <taxon>Eukaryota</taxon>
        <taxon>Fungi</taxon>
        <taxon>Dikarya</taxon>
        <taxon>Ascomycota</taxon>
        <taxon>Pezizomycotina</taxon>
        <taxon>Sordariomycetes</taxon>
        <taxon>Sordariomycetidae</taxon>
        <taxon>Ophiostomatales</taxon>
        <taxon>Ophiostomataceae</taxon>
        <taxon>Sporothrix</taxon>
    </lineage>
</organism>
<dbReference type="EMBL" id="CAWUON010000026">
    <property type="protein sequence ID" value="CAK7267291.1"/>
    <property type="molecule type" value="Genomic_DNA"/>
</dbReference>
<feature type="region of interest" description="Disordered" evidence="1">
    <location>
        <begin position="1"/>
        <end position="52"/>
    </location>
</feature>
<dbReference type="Proteomes" id="UP001642502">
    <property type="component" value="Unassembled WGS sequence"/>
</dbReference>
<reference evidence="2 3" key="1">
    <citation type="submission" date="2024-01" db="EMBL/GenBank/DDBJ databases">
        <authorList>
            <person name="Allen C."/>
            <person name="Tagirdzhanova G."/>
        </authorList>
    </citation>
    <scope>NUCLEOTIDE SEQUENCE [LARGE SCALE GENOMIC DNA]</scope>
    <source>
        <strain evidence="2 3">CBS 119000</strain>
    </source>
</reference>
<protein>
    <submittedName>
        <fullName evidence="2">Uncharacterized protein</fullName>
    </submittedName>
</protein>
<gene>
    <name evidence="2" type="ORF">SEPCBS119000_002467</name>
</gene>
<evidence type="ECO:0000256" key="1">
    <source>
        <dbReference type="SAM" id="MobiDB-lite"/>
    </source>
</evidence>
<evidence type="ECO:0000313" key="2">
    <source>
        <dbReference type="EMBL" id="CAK7267291.1"/>
    </source>
</evidence>
<evidence type="ECO:0000313" key="3">
    <source>
        <dbReference type="Proteomes" id="UP001642502"/>
    </source>
</evidence>
<feature type="compositionally biased region" description="Basic and acidic residues" evidence="1">
    <location>
        <begin position="7"/>
        <end position="18"/>
    </location>
</feature>
<proteinExistence type="predicted"/>